<evidence type="ECO:0000256" key="3">
    <source>
        <dbReference type="ARBA" id="ARBA00022676"/>
    </source>
</evidence>
<protein>
    <recommendedName>
        <fullName evidence="9">Glycosyltransferase RgtA/B/C/D-like domain-containing protein</fullName>
    </recommendedName>
</protein>
<dbReference type="AlphaFoldDB" id="A0A1F4UQD1"/>
<organism evidence="10 11">
    <name type="scientific">candidate division WWE3 bacterium RIFCSPHIGHO2_01_FULL_35_17</name>
    <dbReference type="NCBI Taxonomy" id="1802614"/>
    <lineage>
        <taxon>Bacteria</taxon>
        <taxon>Katanobacteria</taxon>
    </lineage>
</organism>
<keyword evidence="2" id="KW-1003">Cell membrane</keyword>
<dbReference type="Pfam" id="PF13231">
    <property type="entry name" value="PMT_2"/>
    <property type="match status" value="1"/>
</dbReference>
<evidence type="ECO:0000256" key="4">
    <source>
        <dbReference type="ARBA" id="ARBA00022679"/>
    </source>
</evidence>
<dbReference type="InterPro" id="IPR038731">
    <property type="entry name" value="RgtA/B/C-like"/>
</dbReference>
<dbReference type="Proteomes" id="UP000176444">
    <property type="component" value="Unassembled WGS sequence"/>
</dbReference>
<gene>
    <name evidence="10" type="ORF">A2713_01935</name>
</gene>
<keyword evidence="6 8" id="KW-1133">Transmembrane helix</keyword>
<keyword evidence="4" id="KW-0808">Transferase</keyword>
<evidence type="ECO:0000313" key="11">
    <source>
        <dbReference type="Proteomes" id="UP000176444"/>
    </source>
</evidence>
<feature type="transmembrane region" description="Helical" evidence="8">
    <location>
        <begin position="203"/>
        <end position="224"/>
    </location>
</feature>
<feature type="domain" description="Glycosyltransferase RgtA/B/C/D-like" evidence="9">
    <location>
        <begin position="114"/>
        <end position="248"/>
    </location>
</feature>
<feature type="transmembrane region" description="Helical" evidence="8">
    <location>
        <begin position="109"/>
        <end position="133"/>
    </location>
</feature>
<feature type="transmembrane region" description="Helical" evidence="8">
    <location>
        <begin position="314"/>
        <end position="333"/>
    </location>
</feature>
<dbReference type="PANTHER" id="PTHR33908">
    <property type="entry name" value="MANNOSYLTRANSFERASE YKCB-RELATED"/>
    <property type="match status" value="1"/>
</dbReference>
<proteinExistence type="predicted"/>
<evidence type="ECO:0000256" key="1">
    <source>
        <dbReference type="ARBA" id="ARBA00004651"/>
    </source>
</evidence>
<feature type="transmembrane region" description="Helical" evidence="8">
    <location>
        <begin position="281"/>
        <end position="307"/>
    </location>
</feature>
<comment type="caution">
    <text evidence="10">The sequence shown here is derived from an EMBL/GenBank/DDBJ whole genome shotgun (WGS) entry which is preliminary data.</text>
</comment>
<feature type="transmembrane region" description="Helical" evidence="8">
    <location>
        <begin position="71"/>
        <end position="89"/>
    </location>
</feature>
<dbReference type="GO" id="GO:0005886">
    <property type="term" value="C:plasma membrane"/>
    <property type="evidence" value="ECO:0007669"/>
    <property type="project" value="UniProtKB-SubCell"/>
</dbReference>
<keyword evidence="3" id="KW-0328">Glycosyltransferase</keyword>
<name>A0A1F4UQD1_UNCKA</name>
<evidence type="ECO:0000256" key="5">
    <source>
        <dbReference type="ARBA" id="ARBA00022692"/>
    </source>
</evidence>
<comment type="subcellular location">
    <subcellularLocation>
        <location evidence="1">Cell membrane</location>
        <topology evidence="1">Multi-pass membrane protein</topology>
    </subcellularLocation>
</comment>
<evidence type="ECO:0000256" key="8">
    <source>
        <dbReference type="SAM" id="Phobius"/>
    </source>
</evidence>
<sequence length="541" mass="62777">MLSLLKKNYLIFLILLLALFLRLWGISYGLPGLFIGDEKSLVGGALKMIFEKNIFPVLEQDVFRLLYYPTFIPWVYLIFFAPYVIFVYLTGDFGSLAELRDFFVMEPAVFFLIARIINVLFSTAAVFLIYLIAKKIFSKRAGLMAALLYGVSFLPFHQGHFSKHWNFGIFFALLIVSFSFSFFKNPKTKNYLLGSLAVGLAFFSDYVMAVYGSLAVLIHFLLPGQSFGRKFFSKKLWLFIVISLIISVSAILVYPQEFYRMAFGEDSGQNPSKEFVPFFDVVFQVFNVLFYLAPFIFILSLFGYLFLFFQNKRIFSLLIFIPLISPFLYYFLFHFEPRYILLFLPVLAIAAGFGLDRIINFLRIKSNIIAGLISLIVIFLPLKNAVMFDKIISQTDTRNLAKNWIEENLPAGSKIITNSWEFNLIRNQECLNQQQLIRNMSLRSRDYVMMSRPFPDSYCVWPLDLIGVLPPNVSEYEYYLIDEYTTRRFGHLGEKLTENAQLIKKFEGSLYNPSDEGPVIFPHERFKDKRLGPIVEIYKLK</sequence>
<feature type="transmembrane region" description="Helical" evidence="8">
    <location>
        <begin position="236"/>
        <end position="254"/>
    </location>
</feature>
<feature type="transmembrane region" description="Helical" evidence="8">
    <location>
        <begin position="368"/>
        <end position="388"/>
    </location>
</feature>
<keyword evidence="7 8" id="KW-0472">Membrane</keyword>
<reference evidence="10 11" key="1">
    <citation type="journal article" date="2016" name="Nat. Commun.">
        <title>Thousands of microbial genomes shed light on interconnected biogeochemical processes in an aquifer system.</title>
        <authorList>
            <person name="Anantharaman K."/>
            <person name="Brown C.T."/>
            <person name="Hug L.A."/>
            <person name="Sharon I."/>
            <person name="Castelle C.J."/>
            <person name="Probst A.J."/>
            <person name="Thomas B.C."/>
            <person name="Singh A."/>
            <person name="Wilkins M.J."/>
            <person name="Karaoz U."/>
            <person name="Brodie E.L."/>
            <person name="Williams K.H."/>
            <person name="Hubbard S.S."/>
            <person name="Banfield J.F."/>
        </authorList>
    </citation>
    <scope>NUCLEOTIDE SEQUENCE [LARGE SCALE GENOMIC DNA]</scope>
</reference>
<evidence type="ECO:0000313" key="10">
    <source>
        <dbReference type="EMBL" id="OGC47102.1"/>
    </source>
</evidence>
<dbReference type="GO" id="GO:0009103">
    <property type="term" value="P:lipopolysaccharide biosynthetic process"/>
    <property type="evidence" value="ECO:0007669"/>
    <property type="project" value="UniProtKB-ARBA"/>
</dbReference>
<keyword evidence="5 8" id="KW-0812">Transmembrane</keyword>
<feature type="transmembrane region" description="Helical" evidence="8">
    <location>
        <begin position="339"/>
        <end position="356"/>
    </location>
</feature>
<evidence type="ECO:0000256" key="7">
    <source>
        <dbReference type="ARBA" id="ARBA00023136"/>
    </source>
</evidence>
<evidence type="ECO:0000256" key="6">
    <source>
        <dbReference type="ARBA" id="ARBA00022989"/>
    </source>
</evidence>
<feature type="transmembrane region" description="Helical" evidence="8">
    <location>
        <begin position="139"/>
        <end position="157"/>
    </location>
</feature>
<dbReference type="InterPro" id="IPR050297">
    <property type="entry name" value="LipidA_mod_glycosyltrf_83"/>
</dbReference>
<dbReference type="EMBL" id="MEUX01000022">
    <property type="protein sequence ID" value="OGC47102.1"/>
    <property type="molecule type" value="Genomic_DNA"/>
</dbReference>
<evidence type="ECO:0000256" key="2">
    <source>
        <dbReference type="ARBA" id="ARBA00022475"/>
    </source>
</evidence>
<evidence type="ECO:0000259" key="9">
    <source>
        <dbReference type="Pfam" id="PF13231"/>
    </source>
</evidence>
<feature type="transmembrane region" description="Helical" evidence="8">
    <location>
        <begin position="164"/>
        <end position="183"/>
    </location>
</feature>
<dbReference type="GO" id="GO:0016763">
    <property type="term" value="F:pentosyltransferase activity"/>
    <property type="evidence" value="ECO:0007669"/>
    <property type="project" value="TreeGrafter"/>
</dbReference>
<accession>A0A1F4UQD1</accession>
<dbReference type="PANTHER" id="PTHR33908:SF11">
    <property type="entry name" value="MEMBRANE PROTEIN"/>
    <property type="match status" value="1"/>
</dbReference>